<dbReference type="RefSeq" id="XP_002786411.1">
    <property type="nucleotide sequence ID" value="XM_002786365.1"/>
</dbReference>
<dbReference type="SUPFAM" id="SSF52540">
    <property type="entry name" value="P-loop containing nucleoside triphosphate hydrolases"/>
    <property type="match status" value="1"/>
</dbReference>
<dbReference type="Proteomes" id="UP000007800">
    <property type="component" value="Unassembled WGS sequence"/>
</dbReference>
<dbReference type="InterPro" id="IPR027417">
    <property type="entry name" value="P-loop_NTPase"/>
</dbReference>
<dbReference type="GO" id="GO:0005730">
    <property type="term" value="C:nucleolus"/>
    <property type="evidence" value="ECO:0007669"/>
    <property type="project" value="UniProtKB-SubCell"/>
</dbReference>
<dbReference type="PANTHER" id="PTHR45759">
    <property type="entry name" value="NUCLEOLAR GTP-BINDING PROTEIN 1"/>
    <property type="match status" value="1"/>
</dbReference>
<dbReference type="InterPro" id="IPR012973">
    <property type="entry name" value="NOG_C"/>
</dbReference>
<evidence type="ECO:0000256" key="2">
    <source>
        <dbReference type="ARBA" id="ARBA00022517"/>
    </source>
</evidence>
<dbReference type="FunCoup" id="C5KAN1">
    <property type="interactions" value="844"/>
</dbReference>
<dbReference type="OMA" id="EWKNDVM"/>
<evidence type="ECO:0000313" key="10">
    <source>
        <dbReference type="Proteomes" id="UP000007800"/>
    </source>
</evidence>
<comment type="similarity">
    <text evidence="6">Belongs to the TRAFAC class OBG-HflX-like GTPase superfamily. OBG GTPase family. NOG subfamily.</text>
</comment>
<dbReference type="Gene3D" id="3.40.50.300">
    <property type="entry name" value="P-loop containing nucleotide triphosphate hydrolases"/>
    <property type="match status" value="1"/>
</dbReference>
<dbReference type="GO" id="GO:0005525">
    <property type="term" value="F:GTP binding"/>
    <property type="evidence" value="ECO:0007669"/>
    <property type="project" value="UniProtKB-KW"/>
</dbReference>
<dbReference type="GeneID" id="9048785"/>
<evidence type="ECO:0000256" key="7">
    <source>
        <dbReference type="SAM" id="MobiDB-lite"/>
    </source>
</evidence>
<dbReference type="OrthoDB" id="415015at2759"/>
<evidence type="ECO:0000256" key="6">
    <source>
        <dbReference type="PIRNR" id="PIRNR038919"/>
    </source>
</evidence>
<dbReference type="PIRSF" id="PIRSF038919">
    <property type="entry name" value="NOG1"/>
    <property type="match status" value="1"/>
</dbReference>
<dbReference type="EMBL" id="GG671811">
    <property type="protein sequence ID" value="EER18207.1"/>
    <property type="molecule type" value="Genomic_DNA"/>
</dbReference>
<proteinExistence type="inferred from homology"/>
<dbReference type="InParanoid" id="C5KAN1"/>
<dbReference type="InterPro" id="IPR031167">
    <property type="entry name" value="G_OBG"/>
</dbReference>
<evidence type="ECO:0000313" key="9">
    <source>
        <dbReference type="EMBL" id="EER18207.1"/>
    </source>
</evidence>
<sequence length="630" mass="72445">MYSFKEIQTVIPAKDMVDVVLSRTQRRTPTEVHPQFKITRIRSFYMRKVKFCQTTFNEKLQKILDEFPKIDDLHPFYADLCNVLYDRDHYKLALGQVKSVQSTVDSIAKDYVKLLKFADSPYKCKMLKRAALGRMCTAVKKLSASLQYLEEVRQHLSRLPQINPQTRTLIMTGYPNVGKSSFMNIVTDANVDVQPYAFTTKSIFVGHMDYKYTRWQVLDTPGILDHPLEERNTIEMTAITALAHIPATVLYFVDVSEQCGFTIEQQVSLFHSIKPLFKSKPLLVVLNKTDVKPLEELSEEQKKLIASIKLDDDKALEFLPASCLKKEGVDAVKNRGCEMLLEQRIERKVAQSSKVDAIKNRVYVTATRARADRPPCIPQGVRSGGQQQDGDEEAMLDDAQIDDESQMTEKQLMERHGGAGVYSVDTRKNWDLKDDEWKYDNVPEIMDGHNIADFVDPDIDAKLEALEREEEALMWGDADDTEEHQRWMNAKDTLSQIHKKVEQQKFENRQNKNRNHYGTIRRQQKQTPEQVAEHLRVIGNDNVDTEALRSRAVLKRRRSVAGLDAEEEQPTPVVSTSLNVEEAATAEVIKRQKQRRLARDAKKGEGDHHIPEKKPKHLFSGKMGFKRDRR</sequence>
<evidence type="ECO:0000256" key="5">
    <source>
        <dbReference type="ARBA" id="ARBA00023242"/>
    </source>
</evidence>
<feature type="region of interest" description="Disordered" evidence="7">
    <location>
        <begin position="504"/>
        <end position="529"/>
    </location>
</feature>
<feature type="region of interest" description="Disordered" evidence="7">
    <location>
        <begin position="559"/>
        <end position="630"/>
    </location>
</feature>
<name>C5KAN1_PERM5</name>
<dbReference type="Pfam" id="PF17835">
    <property type="entry name" value="NOG1_N"/>
    <property type="match status" value="1"/>
</dbReference>
<feature type="compositionally biased region" description="Basic and acidic residues" evidence="7">
    <location>
        <begin position="597"/>
        <end position="613"/>
    </location>
</feature>
<dbReference type="InterPro" id="IPR041623">
    <property type="entry name" value="NOG1_N"/>
</dbReference>
<comment type="subcellular location">
    <subcellularLocation>
        <location evidence="1 6">Nucleus</location>
        <location evidence="1 6">Nucleolus</location>
    </subcellularLocation>
</comment>
<dbReference type="FunFam" id="1.20.120.1190:FF:000001">
    <property type="entry name" value="Nucleolar GTP-binding protein 1"/>
    <property type="match status" value="1"/>
</dbReference>
<dbReference type="CDD" id="cd01897">
    <property type="entry name" value="NOG"/>
    <property type="match status" value="1"/>
</dbReference>
<dbReference type="InterPro" id="IPR006073">
    <property type="entry name" value="GTP-bd"/>
</dbReference>
<gene>
    <name evidence="9" type="ORF">Pmar_PMAR005112</name>
</gene>
<reference evidence="9 10" key="1">
    <citation type="submission" date="2008-07" db="EMBL/GenBank/DDBJ databases">
        <authorList>
            <person name="El-Sayed N."/>
            <person name="Caler E."/>
            <person name="Inman J."/>
            <person name="Amedeo P."/>
            <person name="Hass B."/>
            <person name="Wortman J."/>
        </authorList>
    </citation>
    <scope>NUCLEOTIDE SEQUENCE [LARGE SCALE GENOMIC DNA]</scope>
    <source>
        <strain evidence="10">ATCC 50983 / TXsc</strain>
    </source>
</reference>
<keyword evidence="3" id="KW-0547">Nucleotide-binding</keyword>
<organism evidence="10">
    <name type="scientific">Perkinsus marinus (strain ATCC 50983 / TXsc)</name>
    <dbReference type="NCBI Taxonomy" id="423536"/>
    <lineage>
        <taxon>Eukaryota</taxon>
        <taxon>Sar</taxon>
        <taxon>Alveolata</taxon>
        <taxon>Perkinsozoa</taxon>
        <taxon>Perkinsea</taxon>
        <taxon>Perkinsida</taxon>
        <taxon>Perkinsidae</taxon>
        <taxon>Perkinsus</taxon>
    </lineage>
</organism>
<comment type="function">
    <text evidence="6">Involved in the biogenesis of the 60S ribosomal subunit.</text>
</comment>
<dbReference type="AlphaFoldDB" id="C5KAN1"/>
<evidence type="ECO:0000256" key="1">
    <source>
        <dbReference type="ARBA" id="ARBA00004604"/>
    </source>
</evidence>
<accession>C5KAN1</accession>
<evidence type="ECO:0000256" key="4">
    <source>
        <dbReference type="ARBA" id="ARBA00023134"/>
    </source>
</evidence>
<dbReference type="InterPro" id="IPR024926">
    <property type="entry name" value="NOG1"/>
</dbReference>
<evidence type="ECO:0000256" key="3">
    <source>
        <dbReference type="ARBA" id="ARBA00022741"/>
    </source>
</evidence>
<dbReference type="Pfam" id="PF08155">
    <property type="entry name" value="NOGCT"/>
    <property type="match status" value="1"/>
</dbReference>
<keyword evidence="2 6" id="KW-0690">Ribosome biogenesis</keyword>
<protein>
    <recommendedName>
        <fullName evidence="6">Nucleolar GTP-binding protein 1</fullName>
    </recommendedName>
</protein>
<evidence type="ECO:0000259" key="8">
    <source>
        <dbReference type="PROSITE" id="PS51710"/>
    </source>
</evidence>
<dbReference type="Gene3D" id="1.20.120.1190">
    <property type="match status" value="1"/>
</dbReference>
<dbReference type="InterPro" id="IPR010674">
    <property type="entry name" value="NOG1_Rossman_fold_dom"/>
</dbReference>
<dbReference type="PRINTS" id="PR00326">
    <property type="entry name" value="GTP1OBG"/>
</dbReference>
<dbReference type="GO" id="GO:0042254">
    <property type="term" value="P:ribosome biogenesis"/>
    <property type="evidence" value="ECO:0007669"/>
    <property type="project" value="UniProtKB-KW"/>
</dbReference>
<feature type="domain" description="OBG-type G" evidence="8">
    <location>
        <begin position="167"/>
        <end position="341"/>
    </location>
</feature>
<keyword evidence="5 6" id="KW-0539">Nucleus</keyword>
<dbReference type="PROSITE" id="PS51710">
    <property type="entry name" value="G_OBG"/>
    <property type="match status" value="1"/>
</dbReference>
<keyword evidence="4" id="KW-0342">GTP-binding</keyword>
<keyword evidence="10" id="KW-1185">Reference proteome</keyword>
<dbReference type="Pfam" id="PF06858">
    <property type="entry name" value="NOG1"/>
    <property type="match status" value="1"/>
</dbReference>